<proteinExistence type="predicted"/>
<feature type="signal peptide" evidence="1">
    <location>
        <begin position="1"/>
        <end position="18"/>
    </location>
</feature>
<dbReference type="Pfam" id="PF03781">
    <property type="entry name" value="FGE-sulfatase"/>
    <property type="match status" value="1"/>
</dbReference>
<evidence type="ECO:0000313" key="4">
    <source>
        <dbReference type="Proteomes" id="UP000236742"/>
    </source>
</evidence>
<reference evidence="3 4" key="1">
    <citation type="submission" date="2016-10" db="EMBL/GenBank/DDBJ databases">
        <authorList>
            <person name="de Groot N.N."/>
        </authorList>
    </citation>
    <scope>NUCLEOTIDE SEQUENCE [LARGE SCALE GENOMIC DNA]</scope>
    <source>
        <strain evidence="3 4">DSM 23413</strain>
    </source>
</reference>
<protein>
    <submittedName>
        <fullName evidence="3">Sulfatase-modifying factor enzyme 1</fullName>
    </submittedName>
</protein>
<accession>A0A1H5WA26</accession>
<dbReference type="Gene3D" id="3.90.1580.10">
    <property type="entry name" value="paralog of FGE (formylglycine-generating enzyme)"/>
    <property type="match status" value="1"/>
</dbReference>
<organism evidence="3 4">
    <name type="scientific">Jhaorihella thermophila</name>
    <dbReference type="NCBI Taxonomy" id="488547"/>
    <lineage>
        <taxon>Bacteria</taxon>
        <taxon>Pseudomonadati</taxon>
        <taxon>Pseudomonadota</taxon>
        <taxon>Alphaproteobacteria</taxon>
        <taxon>Rhodobacterales</taxon>
        <taxon>Paracoccaceae</taxon>
        <taxon>Jhaorihella</taxon>
    </lineage>
</organism>
<dbReference type="InterPro" id="IPR042095">
    <property type="entry name" value="SUMF_sf"/>
</dbReference>
<dbReference type="RefSeq" id="WP_104008055.1">
    <property type="nucleotide sequence ID" value="NZ_FNVD01000007.1"/>
</dbReference>
<feature type="chain" id="PRO_5009288087" evidence="1">
    <location>
        <begin position="19"/>
        <end position="566"/>
    </location>
</feature>
<evidence type="ECO:0000256" key="1">
    <source>
        <dbReference type="SAM" id="SignalP"/>
    </source>
</evidence>
<gene>
    <name evidence="3" type="ORF">SAMN05421751_107193</name>
</gene>
<dbReference type="AlphaFoldDB" id="A0A1H5WA26"/>
<evidence type="ECO:0000259" key="2">
    <source>
        <dbReference type="Pfam" id="PF03781"/>
    </source>
</evidence>
<dbReference type="PANTHER" id="PTHR23150">
    <property type="entry name" value="SULFATASE MODIFYING FACTOR 1, 2"/>
    <property type="match status" value="1"/>
</dbReference>
<dbReference type="InterPro" id="IPR005532">
    <property type="entry name" value="SUMF_dom"/>
</dbReference>
<dbReference type="PANTHER" id="PTHR23150:SF19">
    <property type="entry name" value="FORMYLGLYCINE-GENERATING ENZYME"/>
    <property type="match status" value="1"/>
</dbReference>
<feature type="domain" description="Sulfatase-modifying factor enzyme-like" evidence="2">
    <location>
        <begin position="133"/>
        <end position="303"/>
    </location>
</feature>
<dbReference type="Proteomes" id="UP000236742">
    <property type="component" value="Unassembled WGS sequence"/>
</dbReference>
<dbReference type="GO" id="GO:0120147">
    <property type="term" value="F:formylglycine-generating oxidase activity"/>
    <property type="evidence" value="ECO:0007669"/>
    <property type="project" value="TreeGrafter"/>
</dbReference>
<dbReference type="InterPro" id="IPR051043">
    <property type="entry name" value="Sulfatase_Mod_Factor_Kinase"/>
</dbReference>
<dbReference type="EMBL" id="FNVD01000007">
    <property type="protein sequence ID" value="SEF96409.1"/>
    <property type="molecule type" value="Genomic_DNA"/>
</dbReference>
<sequence length="566" mass="61848">MRRLAAILLLAVTGVARADPWPVTLTDQAAERGARADLVLPMPCGGAMAFQKVTVPVDAADPLADRRLLLGQASDLASYSDGLRTAFLRGAFAGNKGESHYYIARYEMIVGQWRALHGDCLDPNRRDRVAKGGLSWFDAVDAARRYSEWLLNHARDRLPSSDGQPGFVRLPTEEEWEFAARGGARVDAARFAEKVYFDEGEMRDHALYQAPGSGRGRLGAVGLRRPNPLGLYDIYGNAEELVLGPFRLNAGGRLHGQAGGVVTRGGSVLSTAEDLYSARRTEYPANDRDGVPMRLDTFGVRLVIAAPVVTSDAALTRIRAAWQARNRGGIPGAAADPDQLLTDLIAAETDPRRKLGLSAVLVELRRARDRAQTARLQSARSTLLSGAMFVGALRANARAIEAKAANIRMLVELQRAGGRSEMLDRQVQAHLREIGELRAQRTTYLLSYRAALEALAGQADDYERDTTHDVLDEELELSRQVELRANFRRFWEGLSRFAQKPDMGARALLELALEQVGAARARRGSSLCFLTLSGLSGGLGSEGCSHLFPAVWPALCHAWSRISMRN</sequence>
<dbReference type="OrthoDB" id="9768004at2"/>
<keyword evidence="4" id="KW-1185">Reference proteome</keyword>
<keyword evidence="1" id="KW-0732">Signal</keyword>
<dbReference type="SUPFAM" id="SSF56436">
    <property type="entry name" value="C-type lectin-like"/>
    <property type="match status" value="1"/>
</dbReference>
<dbReference type="InterPro" id="IPR016187">
    <property type="entry name" value="CTDL_fold"/>
</dbReference>
<evidence type="ECO:0000313" key="3">
    <source>
        <dbReference type="EMBL" id="SEF96409.1"/>
    </source>
</evidence>
<name>A0A1H5WA26_9RHOB</name>